<sequence>MTGPLPWPAVRRALRGISWAQPVPARAAPAALRLLPHLRLPLCMDLIGSTSEIWRLTDAPPRRLIEAVLRTQPDHGPTLPLWPDGVPA</sequence>
<comment type="caution">
    <text evidence="1">The sequence shown here is derived from an EMBL/GenBank/DDBJ whole genome shotgun (WGS) entry which is preliminary data.</text>
</comment>
<dbReference type="RefSeq" id="WP_189065378.1">
    <property type="nucleotide sequence ID" value="NZ_BMQM01000017.1"/>
</dbReference>
<keyword evidence="2" id="KW-1185">Reference proteome</keyword>
<reference evidence="2" key="1">
    <citation type="journal article" date="2019" name="Int. J. Syst. Evol. Microbiol.">
        <title>The Global Catalogue of Microorganisms (GCM) 10K type strain sequencing project: providing services to taxonomists for standard genome sequencing and annotation.</title>
        <authorList>
            <consortium name="The Broad Institute Genomics Platform"/>
            <consortium name="The Broad Institute Genome Sequencing Center for Infectious Disease"/>
            <person name="Wu L."/>
            <person name="Ma J."/>
        </authorList>
    </citation>
    <scope>NUCLEOTIDE SEQUENCE [LARGE SCALE GENOMIC DNA]</scope>
    <source>
        <strain evidence="2">JCM 31404</strain>
    </source>
</reference>
<gene>
    <name evidence="1" type="ORF">GCM10008959_25520</name>
</gene>
<evidence type="ECO:0000313" key="1">
    <source>
        <dbReference type="EMBL" id="GGR62435.1"/>
    </source>
</evidence>
<protein>
    <submittedName>
        <fullName evidence="1">Uncharacterized protein</fullName>
    </submittedName>
</protein>
<dbReference type="EMBL" id="BMQM01000017">
    <property type="protein sequence ID" value="GGR62435.1"/>
    <property type="molecule type" value="Genomic_DNA"/>
</dbReference>
<organism evidence="1 2">
    <name type="scientific">Deinococcus seoulensis</name>
    <dbReference type="NCBI Taxonomy" id="1837379"/>
    <lineage>
        <taxon>Bacteria</taxon>
        <taxon>Thermotogati</taxon>
        <taxon>Deinococcota</taxon>
        <taxon>Deinococci</taxon>
        <taxon>Deinococcales</taxon>
        <taxon>Deinococcaceae</taxon>
        <taxon>Deinococcus</taxon>
    </lineage>
</organism>
<evidence type="ECO:0000313" key="2">
    <source>
        <dbReference type="Proteomes" id="UP000634308"/>
    </source>
</evidence>
<accession>A0ABQ2RV96</accession>
<proteinExistence type="predicted"/>
<dbReference type="Proteomes" id="UP000634308">
    <property type="component" value="Unassembled WGS sequence"/>
</dbReference>
<name>A0ABQ2RV96_9DEIO</name>